<gene>
    <name evidence="1" type="ORF">HMPREF0653_01451</name>
</gene>
<reference evidence="1 2" key="1">
    <citation type="submission" date="2013-06" db="EMBL/GenBank/DDBJ databases">
        <authorList>
            <person name="Weinstock G."/>
            <person name="Sodergren E."/>
            <person name="Lobos E.A."/>
            <person name="Fulton L."/>
            <person name="Fulton R."/>
            <person name="Courtney L."/>
            <person name="Fronick C."/>
            <person name="O'Laughlin M."/>
            <person name="Godfrey J."/>
            <person name="Wilson R.M."/>
            <person name="Miner T."/>
            <person name="Farmer C."/>
            <person name="Delehaunty K."/>
            <person name="Cordes M."/>
            <person name="Minx P."/>
            <person name="Tomlinson C."/>
            <person name="Chen J."/>
            <person name="Wollam A."/>
            <person name="Pepin K.H."/>
            <person name="Bhonagiri V."/>
            <person name="Zhang X."/>
            <person name="Warren W."/>
            <person name="Mitreva M."/>
            <person name="Mardis E.R."/>
            <person name="Wilson R.K."/>
        </authorList>
    </citation>
    <scope>NUCLEOTIDE SEQUENCE [LARGE SCALE GENOMIC DNA]</scope>
    <source>
        <strain evidence="1 2">ATCC 29426</strain>
    </source>
</reference>
<comment type="caution">
    <text evidence="1">The sequence shown here is derived from an EMBL/GenBank/DDBJ whole genome shotgun (WGS) entry which is preliminary data.</text>
</comment>
<sequence length="41" mass="4943">MQSYKFKSKQMLISNPKRNNNFIFKHKNTKKIINNLCINKS</sequence>
<keyword evidence="2" id="KW-1185">Reference proteome</keyword>
<protein>
    <submittedName>
        <fullName evidence="1">Uncharacterized protein</fullName>
    </submittedName>
</protein>
<evidence type="ECO:0000313" key="2">
    <source>
        <dbReference type="Proteomes" id="UP000016660"/>
    </source>
</evidence>
<evidence type="ECO:0000313" key="1">
    <source>
        <dbReference type="EMBL" id="ERJ76600.1"/>
    </source>
</evidence>
<accession>A0ABP2Y6X5</accession>
<name>A0ABP2Y6X5_9BACT</name>
<proteinExistence type="predicted"/>
<dbReference type="Proteomes" id="UP000016660">
    <property type="component" value="Unassembled WGS sequence"/>
</dbReference>
<dbReference type="EMBL" id="AWUY01000119">
    <property type="protein sequence ID" value="ERJ76600.1"/>
    <property type="molecule type" value="Genomic_DNA"/>
</dbReference>
<organism evidence="1 2">
    <name type="scientific">Prevotella disiens JCM 6334 = ATCC 29426</name>
    <dbReference type="NCBI Taxonomy" id="1235811"/>
    <lineage>
        <taxon>Bacteria</taxon>
        <taxon>Pseudomonadati</taxon>
        <taxon>Bacteroidota</taxon>
        <taxon>Bacteroidia</taxon>
        <taxon>Bacteroidales</taxon>
        <taxon>Prevotellaceae</taxon>
        <taxon>Prevotella</taxon>
    </lineage>
</organism>